<dbReference type="InterPro" id="IPR052755">
    <property type="entry name" value="Lysozyme_Inhibitor_LprI"/>
</dbReference>
<organism evidence="3">
    <name type="scientific">Pantoea ananas</name>
    <name type="common">Erwinia uredovora</name>
    <dbReference type="NCBI Taxonomy" id="553"/>
    <lineage>
        <taxon>Bacteria</taxon>
        <taxon>Pseudomonadati</taxon>
        <taxon>Pseudomonadota</taxon>
        <taxon>Gammaproteobacteria</taxon>
        <taxon>Enterobacterales</taxon>
        <taxon>Erwiniaceae</taxon>
        <taxon>Pantoea</taxon>
    </lineage>
</organism>
<dbReference type="PANTHER" id="PTHR37549">
    <property type="entry name" value="LIPOPROTEIN LPRI"/>
    <property type="match status" value="1"/>
</dbReference>
<dbReference type="InterPro" id="IPR009739">
    <property type="entry name" value="LprI-like_N"/>
</dbReference>
<dbReference type="Pfam" id="PF07007">
    <property type="entry name" value="LprI"/>
    <property type="match status" value="1"/>
</dbReference>
<dbReference type="PANTHER" id="PTHR37549:SF1">
    <property type="entry name" value="LIPOPROTEIN LPRI"/>
    <property type="match status" value="1"/>
</dbReference>
<dbReference type="RefSeq" id="WP_014605523.1">
    <property type="nucleotide sequence ID" value="NZ_JABDZT010000001.1"/>
</dbReference>
<feature type="domain" description="Lysozyme inhibitor LprI-like N-terminal" evidence="2">
    <location>
        <begin position="185"/>
        <end position="266"/>
    </location>
</feature>
<dbReference type="PROSITE" id="PS51257">
    <property type="entry name" value="PROKAR_LIPOPROTEIN"/>
    <property type="match status" value="1"/>
</dbReference>
<evidence type="ECO:0000256" key="1">
    <source>
        <dbReference type="SAM" id="SignalP"/>
    </source>
</evidence>
<accession>W8PGQ7</accession>
<gene>
    <name evidence="3" type="primary">acxD</name>
    <name evidence="3" type="ORF">N453_00214</name>
</gene>
<protein>
    <submittedName>
        <fullName evidence="3">AcxD</fullName>
    </submittedName>
</protein>
<evidence type="ECO:0000313" key="3">
    <source>
        <dbReference type="EMBL" id="AHL21223.1"/>
    </source>
</evidence>
<name>W8PGQ7_PANAN</name>
<dbReference type="GeneID" id="57270530"/>
<dbReference type="EMBL" id="KF552074">
    <property type="protein sequence ID" value="AHL21223.1"/>
    <property type="molecule type" value="Genomic_DNA"/>
</dbReference>
<feature type="chain" id="PRO_5004911345" evidence="1">
    <location>
        <begin position="25"/>
        <end position="271"/>
    </location>
</feature>
<feature type="signal peptide" evidence="1">
    <location>
        <begin position="1"/>
        <end position="24"/>
    </location>
</feature>
<dbReference type="GO" id="GO:0005576">
    <property type="term" value="C:extracellular region"/>
    <property type="evidence" value="ECO:0007669"/>
    <property type="project" value="TreeGrafter"/>
</dbReference>
<sequence>MNNNKGLLVSTLLGGLVVMTSCHANGNIESDTNGQWVVKNVYVNSNNASRPDIISDDPNLVGRIINFDKKGISGSILVAKGCDSPSYNKKESVTAGQLLNLTAGEDEKSNNNLASDYGLPLSAKDPVSAYEVTCKSGMFGPSGEKVGNWIIEKNNNELLTNWNSQTYLLLKKLPSNPKPAPSFDCAKASSDTEKAICSNVELSGWDKSVAQAYSIAVKQIKSIDVDVKDKLATLRSAQSNWIKKRNECGGDASCLSEKMQSRVSELVEASK</sequence>
<keyword evidence="1" id="KW-0732">Signal</keyword>
<reference evidence="3" key="1">
    <citation type="journal article" date="2014" name="BMC Genomics">
        <title>Comparative genomics of type VI secretion systems in strains of Pantoea ananatis from different environments.</title>
        <authorList>
            <person name="Shyntum D.Y."/>
            <person name="Venter S.N."/>
            <person name="Moleleki L.N."/>
            <person name="Toth I."/>
            <person name="Coutinho T.A."/>
        </authorList>
    </citation>
    <scope>NUCLEOTIDE SEQUENCE</scope>
    <source>
        <strain evidence="3">BD442</strain>
    </source>
</reference>
<evidence type="ECO:0000259" key="2">
    <source>
        <dbReference type="Pfam" id="PF07007"/>
    </source>
</evidence>
<dbReference type="AlphaFoldDB" id="W8PGQ7"/>
<dbReference type="Gene3D" id="1.20.1270.180">
    <property type="match status" value="1"/>
</dbReference>
<proteinExistence type="predicted"/>